<evidence type="ECO:0000256" key="1">
    <source>
        <dbReference type="ARBA" id="ARBA00004651"/>
    </source>
</evidence>
<dbReference type="Proteomes" id="UP000293637">
    <property type="component" value="Unassembled WGS sequence"/>
</dbReference>
<reference evidence="10 11" key="1">
    <citation type="journal article" date="2019" name="Sci. Transl. Med.">
        <title>Quorum sensing between bacterial species on the skin protects against epidermal injury in atopic dermatitis.</title>
        <authorList>
            <person name="Williams M.R."/>
        </authorList>
    </citation>
    <scope>NUCLEOTIDE SEQUENCE [LARGE SCALE GENOMIC DNA]</scope>
    <source>
        <strain evidence="10 11">E7</strain>
    </source>
</reference>
<feature type="transmembrane region" description="Helical" evidence="9">
    <location>
        <begin position="6"/>
        <end position="31"/>
    </location>
</feature>
<dbReference type="RefSeq" id="WP_131513373.1">
    <property type="nucleotide sequence ID" value="NZ_SCHB01000465.1"/>
</dbReference>
<evidence type="ECO:0000256" key="8">
    <source>
        <dbReference type="ARBA" id="ARBA00023136"/>
    </source>
</evidence>
<dbReference type="EMBL" id="SCHB01000465">
    <property type="protein sequence ID" value="TBW67631.1"/>
    <property type="molecule type" value="Genomic_DNA"/>
</dbReference>
<sequence length="52" mass="6129">SYIVSSIMFSFIVHLPYVHVNIHFWVIMIIIRSLCGCKEVFYPVSKNLNNKK</sequence>
<gene>
    <name evidence="9" type="primary">sepA</name>
    <name evidence="10" type="ORF">EQ812_14770</name>
</gene>
<evidence type="ECO:0000256" key="9">
    <source>
        <dbReference type="RuleBase" id="RU362138"/>
    </source>
</evidence>
<dbReference type="AlphaFoldDB" id="A0A4Q9VYJ3"/>
<keyword evidence="5" id="KW-1003">Cell membrane</keyword>
<keyword evidence="6 9" id="KW-0812">Transmembrane</keyword>
<feature type="non-terminal residue" evidence="10">
    <location>
        <position position="1"/>
    </location>
</feature>
<accession>A0A4Q9VYJ3</accession>
<evidence type="ECO:0000256" key="7">
    <source>
        <dbReference type="ARBA" id="ARBA00022989"/>
    </source>
</evidence>
<evidence type="ECO:0000313" key="10">
    <source>
        <dbReference type="EMBL" id="TBW67631.1"/>
    </source>
</evidence>
<keyword evidence="4 9" id="KW-0813">Transport</keyword>
<evidence type="ECO:0000256" key="4">
    <source>
        <dbReference type="ARBA" id="ARBA00022448"/>
    </source>
</evidence>
<comment type="caution">
    <text evidence="10">The sequence shown here is derived from an EMBL/GenBank/DDBJ whole genome shotgun (WGS) entry which is preliminary data.</text>
</comment>
<keyword evidence="7 9" id="KW-1133">Transmembrane helix</keyword>
<name>A0A4Q9VYJ3_STALU</name>
<comment type="similarity">
    <text evidence="2 9">Belongs to the multidrug resistance efflux pump SepA family.</text>
</comment>
<evidence type="ECO:0000256" key="5">
    <source>
        <dbReference type="ARBA" id="ARBA00022475"/>
    </source>
</evidence>
<comment type="function">
    <text evidence="9">Involved in multidrug efflux.</text>
</comment>
<organism evidence="10 11">
    <name type="scientific">Staphylococcus lugdunensis</name>
    <dbReference type="NCBI Taxonomy" id="28035"/>
    <lineage>
        <taxon>Bacteria</taxon>
        <taxon>Bacillati</taxon>
        <taxon>Bacillota</taxon>
        <taxon>Bacilli</taxon>
        <taxon>Bacillales</taxon>
        <taxon>Staphylococcaceae</taxon>
        <taxon>Staphylococcus</taxon>
    </lineage>
</organism>
<dbReference type="GO" id="GO:0005886">
    <property type="term" value="C:plasma membrane"/>
    <property type="evidence" value="ECO:0007669"/>
    <property type="project" value="UniProtKB-SubCell"/>
</dbReference>
<dbReference type="InterPro" id="IPR031396">
    <property type="entry name" value="SepA"/>
</dbReference>
<proteinExistence type="inferred from homology"/>
<evidence type="ECO:0000256" key="6">
    <source>
        <dbReference type="ARBA" id="ARBA00022692"/>
    </source>
</evidence>
<dbReference type="Pfam" id="PF17080">
    <property type="entry name" value="SepA"/>
    <property type="match status" value="1"/>
</dbReference>
<comment type="subcellular location">
    <subcellularLocation>
        <location evidence="1 9">Cell membrane</location>
        <topology evidence="1 9">Multi-pass membrane protein</topology>
    </subcellularLocation>
</comment>
<evidence type="ECO:0000313" key="11">
    <source>
        <dbReference type="Proteomes" id="UP000293637"/>
    </source>
</evidence>
<keyword evidence="8 9" id="KW-0472">Membrane</keyword>
<protein>
    <recommendedName>
        <fullName evidence="3 9">Multidrug resistance efflux pump SepA</fullName>
    </recommendedName>
    <alternativeName>
        <fullName evidence="9">Antiseptic resistance protein SepA</fullName>
    </alternativeName>
</protein>
<evidence type="ECO:0000256" key="3">
    <source>
        <dbReference type="ARBA" id="ARBA00016025"/>
    </source>
</evidence>
<comment type="caution">
    <text evidence="9">Lacks conserved residue(s) required for the propagation of feature annotation.</text>
</comment>
<evidence type="ECO:0000256" key="2">
    <source>
        <dbReference type="ARBA" id="ARBA00006238"/>
    </source>
</evidence>